<accession>H0UMX1</accession>
<proteinExistence type="predicted"/>
<dbReference type="HOGENOM" id="CLU_107893_1_0_0"/>
<gene>
    <name evidence="2" type="ORF">TheveDRAFT_1204</name>
</gene>
<name>H0UMX1_9BACT</name>
<feature type="domain" description="LUD" evidence="1">
    <location>
        <begin position="19"/>
        <end position="208"/>
    </location>
</feature>
<evidence type="ECO:0000259" key="1">
    <source>
        <dbReference type="Pfam" id="PF02589"/>
    </source>
</evidence>
<sequence>MTDLTDHKERAQEALAEWVAQKLRGRGYAASVAKDSGDALSKVLELIPEGASVGIPGSVTLREIGLIEALKKRGNRVIQHWGDMTPEDRKRALVEEICADVFVSSVNAISQEGHIVNIDGTGNRVAGISFGPGRLILVAGINKITWDLESAIKRARSSASPNGIRLNSPVPCSRTGVCVDCQIPERMCRVVSILERCPAGRDAHVIIVLQDLGY</sequence>
<dbReference type="Pfam" id="PF02589">
    <property type="entry name" value="LUD_dom"/>
    <property type="match status" value="1"/>
</dbReference>
<dbReference type="InterPro" id="IPR003741">
    <property type="entry name" value="LUD_dom"/>
</dbReference>
<dbReference type="RefSeq" id="WP_006583820.1">
    <property type="nucleotide sequence ID" value="NZ_CM001377.1"/>
</dbReference>
<organism evidence="2 3">
    <name type="scientific">Thermanaerovibrio velox DSM 12556</name>
    <dbReference type="NCBI Taxonomy" id="926567"/>
    <lineage>
        <taxon>Bacteria</taxon>
        <taxon>Thermotogati</taxon>
        <taxon>Synergistota</taxon>
        <taxon>Synergistia</taxon>
        <taxon>Synergistales</taxon>
        <taxon>Synergistaceae</taxon>
        <taxon>Thermanaerovibrio</taxon>
    </lineage>
</organism>
<evidence type="ECO:0000313" key="2">
    <source>
        <dbReference type="EMBL" id="EHM10326.1"/>
    </source>
</evidence>
<dbReference type="eggNOG" id="COG1139">
    <property type="taxonomic scope" value="Bacteria"/>
</dbReference>
<protein>
    <recommendedName>
        <fullName evidence="1">LUD domain-containing protein</fullName>
    </recommendedName>
</protein>
<evidence type="ECO:0000313" key="3">
    <source>
        <dbReference type="Proteomes" id="UP000005730"/>
    </source>
</evidence>
<dbReference type="PANTHER" id="PTHR36179:SF2">
    <property type="entry name" value="LUD DOMAIN-CONTAINING PROTEIN"/>
    <property type="match status" value="1"/>
</dbReference>
<dbReference type="AlphaFoldDB" id="H0UMX1"/>
<dbReference type="EMBL" id="CM001377">
    <property type="protein sequence ID" value="EHM10326.1"/>
    <property type="molecule type" value="Genomic_DNA"/>
</dbReference>
<reference evidence="2 3" key="1">
    <citation type="submission" date="2011-10" db="EMBL/GenBank/DDBJ databases">
        <title>The Noncontiguous Finished genome of Thermanaerovibrio velox DSM 12556.</title>
        <authorList>
            <consortium name="US DOE Joint Genome Institute (JGI-PGF)"/>
            <person name="Lucas S."/>
            <person name="Copeland A."/>
            <person name="Lapidus A."/>
            <person name="Glavina del Rio T."/>
            <person name="Dalin E."/>
            <person name="Tice H."/>
            <person name="Bruce D."/>
            <person name="Goodwin L."/>
            <person name="Pitluck S."/>
            <person name="Peters L."/>
            <person name="Mikhailova N."/>
            <person name="Teshima H."/>
            <person name="Kyrpides N."/>
            <person name="Mavromatis K."/>
            <person name="Ivanova N."/>
            <person name="Markowitz V."/>
            <person name="Cheng J.-F."/>
            <person name="Hugenholtz P."/>
            <person name="Woyke T."/>
            <person name="Wu D."/>
            <person name="Spring S."/>
            <person name="Brambilla E.-M."/>
            <person name="Klenk H.-P."/>
            <person name="Eisen J.A."/>
        </authorList>
    </citation>
    <scope>NUCLEOTIDE SEQUENCE [LARGE SCALE GENOMIC DNA]</scope>
    <source>
        <strain evidence="2 3">DSM 12556</strain>
    </source>
</reference>
<dbReference type="PANTHER" id="PTHR36179">
    <property type="entry name" value="LUD_DOM DOMAIN-CONTAINING PROTEIN"/>
    <property type="match status" value="1"/>
</dbReference>
<dbReference type="OrthoDB" id="9809147at2"/>
<dbReference type="STRING" id="926567.TheveDRAFT_1204"/>
<dbReference type="Proteomes" id="UP000005730">
    <property type="component" value="Chromosome"/>
</dbReference>
<keyword evidence="3" id="KW-1185">Reference proteome</keyword>